<dbReference type="Proteomes" id="UP001231370">
    <property type="component" value="Unassembled WGS sequence"/>
</dbReference>
<evidence type="ECO:0000313" key="2">
    <source>
        <dbReference type="Proteomes" id="UP001231370"/>
    </source>
</evidence>
<dbReference type="EMBL" id="JAQPOK010000146">
    <property type="protein sequence ID" value="MDJ1180896.1"/>
    <property type="molecule type" value="Genomic_DNA"/>
</dbReference>
<comment type="caution">
    <text evidence="1">The sequence shown here is derived from an EMBL/GenBank/DDBJ whole genome shotgun (WGS) entry which is preliminary data.</text>
</comment>
<gene>
    <name evidence="1" type="ORF">PJF56_18710</name>
</gene>
<reference evidence="1 2" key="1">
    <citation type="submission" date="2023-01" db="EMBL/GenBank/DDBJ databases">
        <title>Novel diversity within Roseofilum (Cyanobacteria; Desertifilaceae) from marine benthic mats with descriptions of four novel species.</title>
        <authorList>
            <person name="Wang Y."/>
            <person name="Berthold D.E."/>
            <person name="Hu J."/>
            <person name="Lefler F.W."/>
            <person name="Laughinghouse H.D. IV."/>
        </authorList>
    </citation>
    <scope>NUCLEOTIDE SEQUENCE [LARGE SCALE GENOMIC DNA]</scope>
    <source>
        <strain evidence="1 2">BLCC-M91</strain>
    </source>
</reference>
<dbReference type="SUPFAM" id="SSF53795">
    <property type="entry name" value="PEP carboxykinase-like"/>
    <property type="match status" value="1"/>
</dbReference>
<dbReference type="Gene3D" id="3.40.50.300">
    <property type="entry name" value="P-loop containing nucleotide triphosphate hydrolases"/>
    <property type="match status" value="1"/>
</dbReference>
<sequence>MSSIDLTVALNISLSEKEELFQRPIVPIYESDERDEQGKPCLQVYKAQETGYFQLSYTDGSQFFINPDGTQVWTTCPDHLSIEDTATYLLGPVLGFVLRLRGITCLHASAIAVGQEAIAFVGDSGAGKSTTAAAFAKLGYPILSDDIVALVPQDNHFFIQPAYPRIRLWSSSVKILFESPDALPRLVPTNPTWDKRYLHLNGREYHFQNQPLPLTQIYFLSPRDPQIESPYLQKISPASSLIKLIKHTYANVLLDSKMRANEFSLLSQLVRAVSCSEIVPSSNPKQIQKLCEVILNNFSKAR</sequence>
<accession>A0ABT7BP09</accession>
<dbReference type="RefSeq" id="WP_283764198.1">
    <property type="nucleotide sequence ID" value="NZ_JAQPOK010000146.1"/>
</dbReference>
<organism evidence="1 2">
    <name type="scientific">Roseofilum halophilum BLCC-M91</name>
    <dbReference type="NCBI Taxonomy" id="3022259"/>
    <lineage>
        <taxon>Bacteria</taxon>
        <taxon>Bacillati</taxon>
        <taxon>Cyanobacteriota</taxon>
        <taxon>Cyanophyceae</taxon>
        <taxon>Desertifilales</taxon>
        <taxon>Desertifilaceae</taxon>
        <taxon>Roseofilum</taxon>
        <taxon>Roseofilum halophilum</taxon>
    </lineage>
</organism>
<protein>
    <recommendedName>
        <fullName evidence="3">Serine/threonine protein kinase</fullName>
    </recommendedName>
</protein>
<name>A0ABT7BP09_9CYAN</name>
<evidence type="ECO:0008006" key="3">
    <source>
        <dbReference type="Google" id="ProtNLM"/>
    </source>
</evidence>
<proteinExistence type="predicted"/>
<evidence type="ECO:0000313" key="1">
    <source>
        <dbReference type="EMBL" id="MDJ1180896.1"/>
    </source>
</evidence>
<keyword evidence="2" id="KW-1185">Reference proteome</keyword>
<dbReference type="InterPro" id="IPR027417">
    <property type="entry name" value="P-loop_NTPase"/>
</dbReference>